<evidence type="ECO:0000256" key="2">
    <source>
        <dbReference type="SAM" id="Phobius"/>
    </source>
</evidence>
<evidence type="ECO:0000256" key="1">
    <source>
        <dbReference type="SAM" id="MobiDB-lite"/>
    </source>
</evidence>
<keyword evidence="2" id="KW-0472">Membrane</keyword>
<feature type="compositionally biased region" description="Acidic residues" evidence="1">
    <location>
        <begin position="56"/>
        <end position="65"/>
    </location>
</feature>
<feature type="transmembrane region" description="Helical" evidence="2">
    <location>
        <begin position="128"/>
        <end position="145"/>
    </location>
</feature>
<sequence>MTSPGDDSRTELAWREIVENYGERVLLPDDDPAPGADDGAADDPSGARADDAHDVEPDDPYDVEPADAHDEPAPDRDEVAEVDRFRPPTPPPLPRPRTWQRGVAWTGVLVVPLLALVIALFSLYVTPLLGWALVAWFVGGFGYLVSEMPRSPRDPWDDGSRV</sequence>
<dbReference type="RefSeq" id="WP_378517019.1">
    <property type="nucleotide sequence ID" value="NZ_JBHLXH010000001.1"/>
</dbReference>
<organism evidence="3 4">
    <name type="scientific">Nocardioides zeicaulis</name>
    <dbReference type="NCBI Taxonomy" id="1776857"/>
    <lineage>
        <taxon>Bacteria</taxon>
        <taxon>Bacillati</taxon>
        <taxon>Actinomycetota</taxon>
        <taxon>Actinomycetes</taxon>
        <taxon>Propionibacteriales</taxon>
        <taxon>Nocardioidaceae</taxon>
        <taxon>Nocardioides</taxon>
    </lineage>
</organism>
<reference evidence="3 4" key="1">
    <citation type="submission" date="2024-09" db="EMBL/GenBank/DDBJ databases">
        <authorList>
            <person name="Sun Q."/>
            <person name="Mori K."/>
        </authorList>
    </citation>
    <scope>NUCLEOTIDE SEQUENCE [LARGE SCALE GENOMIC DNA]</scope>
    <source>
        <strain evidence="3 4">CCM 8654</strain>
    </source>
</reference>
<feature type="region of interest" description="Disordered" evidence="1">
    <location>
        <begin position="21"/>
        <end position="94"/>
    </location>
</feature>
<proteinExistence type="predicted"/>
<keyword evidence="4" id="KW-1185">Reference proteome</keyword>
<dbReference type="EMBL" id="JBHLXH010000001">
    <property type="protein sequence ID" value="MFC0221325.1"/>
    <property type="molecule type" value="Genomic_DNA"/>
</dbReference>
<comment type="caution">
    <text evidence="3">The sequence shown here is derived from an EMBL/GenBank/DDBJ whole genome shotgun (WGS) entry which is preliminary data.</text>
</comment>
<evidence type="ECO:0000313" key="4">
    <source>
        <dbReference type="Proteomes" id="UP001589698"/>
    </source>
</evidence>
<keyword evidence="2" id="KW-1133">Transmembrane helix</keyword>
<accession>A0ABV6DX97</accession>
<gene>
    <name evidence="3" type="ORF">ACFFJG_02435</name>
</gene>
<name>A0ABV6DX97_9ACTN</name>
<dbReference type="Proteomes" id="UP001589698">
    <property type="component" value="Unassembled WGS sequence"/>
</dbReference>
<protein>
    <submittedName>
        <fullName evidence="3">Uncharacterized protein</fullName>
    </submittedName>
</protein>
<keyword evidence="2" id="KW-0812">Transmembrane</keyword>
<evidence type="ECO:0000313" key="3">
    <source>
        <dbReference type="EMBL" id="MFC0221325.1"/>
    </source>
</evidence>
<feature type="compositionally biased region" description="Low complexity" evidence="1">
    <location>
        <begin position="33"/>
        <end position="47"/>
    </location>
</feature>
<feature type="compositionally biased region" description="Basic and acidic residues" evidence="1">
    <location>
        <begin position="66"/>
        <end position="86"/>
    </location>
</feature>
<feature type="transmembrane region" description="Helical" evidence="2">
    <location>
        <begin position="103"/>
        <end position="122"/>
    </location>
</feature>